<evidence type="ECO:0000313" key="3">
    <source>
        <dbReference type="Proteomes" id="UP000038009"/>
    </source>
</evidence>
<feature type="region of interest" description="Disordered" evidence="1">
    <location>
        <begin position="87"/>
        <end position="116"/>
    </location>
</feature>
<feature type="compositionally biased region" description="Acidic residues" evidence="1">
    <location>
        <begin position="2831"/>
        <end position="2847"/>
    </location>
</feature>
<feature type="region of interest" description="Disordered" evidence="1">
    <location>
        <begin position="1655"/>
        <end position="1704"/>
    </location>
</feature>
<feature type="compositionally biased region" description="Polar residues" evidence="1">
    <location>
        <begin position="2928"/>
        <end position="2937"/>
    </location>
</feature>
<proteinExistence type="predicted"/>
<feature type="compositionally biased region" description="Polar residues" evidence="1">
    <location>
        <begin position="2537"/>
        <end position="2561"/>
    </location>
</feature>
<feature type="compositionally biased region" description="Basic and acidic residues" evidence="1">
    <location>
        <begin position="2796"/>
        <end position="2805"/>
    </location>
</feature>
<protein>
    <submittedName>
        <fullName evidence="2">Uncharacterized protein</fullName>
    </submittedName>
</protein>
<feature type="region of interest" description="Disordered" evidence="1">
    <location>
        <begin position="2896"/>
        <end position="2937"/>
    </location>
</feature>
<dbReference type="VEuPathDB" id="TriTrypDB:Lsey_0311_0020"/>
<dbReference type="EMBL" id="LJSK01000311">
    <property type="protein sequence ID" value="KPI83903.1"/>
    <property type="molecule type" value="Genomic_DNA"/>
</dbReference>
<keyword evidence="3" id="KW-1185">Reference proteome</keyword>
<feature type="compositionally biased region" description="Low complexity" evidence="1">
    <location>
        <begin position="1675"/>
        <end position="1704"/>
    </location>
</feature>
<dbReference type="Proteomes" id="UP000038009">
    <property type="component" value="Unassembled WGS sequence"/>
</dbReference>
<feature type="compositionally biased region" description="Polar residues" evidence="1">
    <location>
        <begin position="89"/>
        <end position="110"/>
    </location>
</feature>
<feature type="region of interest" description="Disordered" evidence="1">
    <location>
        <begin position="2506"/>
        <end position="2564"/>
    </location>
</feature>
<feature type="compositionally biased region" description="Low complexity" evidence="1">
    <location>
        <begin position="2628"/>
        <end position="2639"/>
    </location>
</feature>
<sequence>MPLLFRRNYTELPPQAAHKASEVAAEVGPSNTDTHDQRAPPSFFGHEEPMTTRACHSWSYYDATTDETAVVTLYAHHSLHVEVWRRSGEASSTNAQRSSSPPWQSEGSYNTDDENQEGLCGHTWELAWLPSPSHSEVGSASPRPASPASARFFLPCTTPLAHSTLKGTGGVVFLSSRHALIATEAAESEQTAMRSTAPPQLLLDSFMVQPLPCNPTKETGVAFSLEPHQWRRVAGSVRLPCPCPAVSMPTAARATPLLVYGVQASSWANCNSNPNGVVIRVLYVAAVSPSLSAGSTNDAVESLFAGVADLCSSPGATLDQEAKLQSVPRHAAMESRVQLYLSLPHCDRSHAHLHVGAAAAPPPPSAALPLRPSNLLWAYVADGERNRRDCARGTQLYGSLVALLPCLRDCTSSAVAAATAASVGAPALSQLLPGLPCTGFSAASLYGVLGTVSDGLDDFAREQVRCLHRSDPNAELSSLAAEEVIAQLLPSAECSVYEVEIGCPVERVQAVSPTMPLPPHTSVLMFVVDGLVARGAVEAEQGLYITRTPPWNEAAGAAAASAAVLRVPLASTLWRGMTPVVLAFAKAARQVDRIATSDTARAPRAASSAVPSPSQANDAEAVHKLSSWALTDVDQWAEYLTEGGGTDQAAEEVDSCPFAAADANEEGGFESEEEAVAFPLLPAAARTPAAAVATTTTVELLAPASSMVSCCLPKMNTLTRELTVWYYVEHNVDGQDPSRGAGTPGPKTPEPADALAIAMAACLPSWCSATPRAKDWEVHVTDWVVSRHLRLSAASFANADAADAWALVSTCSVMKLLWAHALLRTTDPKTAAPKPAWPQMMIDILDSTAADAAQHQTRLCVYARAVQSLVSAGLASSSTATAARREAELTHMHETATVFLRLVLRTLIELDWHAGDAQGRRCAQWMARWFLGEAVGVLSSGSTANDASVKRVVLAEGRAMQVLMQLGAADSVLALLRRMLLLYTCRCRRRPLELTLAEVVEAAGVVLDVAEESAPRSGWSADDDGAPAPAPSPGHPTQERRSEADLVEWRESMEYALLRMAQPEALHHILHSLSYTTNARVVSASMPVKGVLLHGLLSVADLHELVCSGWTPSQIHETAPLGFSFVCLLVDVAMRTTAAAPPSTAEGCERTALDALAAAEREGVVRVPVYPLLSLCGSTSSHERLQSSAAVPFPFSILPPLTTVYVWYHVVDRLCRALKLLPWQSSAPQGEDTQHGDEDEEDLAAWSKRGRADASLLGGLHRGLCVLRCLTQRSPRCAEEMFAAMQLVYTPPLGAYCGWGEVAGAGASEDDAASSSWGWQYLVAWQHLLSLEAPPLSEQGAATAYRERCLSLSTHFAGLMRVLHLVYASAGSGHVLRAQLWRATTGPEVKQTDSTQRDDHARSLVQLEHSLSGWLTAARQSNSTTHAALPNQTKDLPTSPDLVAPWLTHILAHTVLCDPAAVTDVGMYEQVYTALAHAKQQISSMAATAAHPLNGSVPLPAAANIAFAVLRPFMMYAYPVLRQLALAEELMGTTQGGLTQHGQNAEENAGSEADACAGRLFLQFNEPLVWPRAAEKMLGSPPPEQELEQLCAGEVCERVRRQLARLVGLYEAPTGTSTNSSGAGDPRFRVLAALLSLQPSVVDIAVRQRRLTRSSAAASQRWHAAQKNAPAGERAALTTPPLEPTTAAHSAATSRSSSGGSEADAEGTLELMHFHLSPVASYVTAASAIAVGGGSGAPDAFSKHGLQQQQQLSSPRHLGWFTVGCEVIRRELHTYVVTELLLSQYITITDAAQPLEVAWKGEGRLLATEKQLKAFINALADAVEPLTLALVKGFRSSLYHSVVLLLLFNTLHQLFFAEAEAATQREGAAGPVRPPAAPICTDASRSQLFKQWIRQVATPLYRNLAVEDQETALHVLTSSFITEYLSGIEKRESNSNNNDNRDAEQRQPKQPAQAEGRLSAYLKSDLHHTWQQWRQQGGAALTPASAKVEAAVVGCLEHGVAEDCRSLLHLSPPYGALPGAAHSVGPCAAPAAPRGQRRESLPGNSRNGGGGGTSWMEAGSALRSSLLQTIGATVASRPGQQTGSAPTPKPALVVADQKVLSAGQILTEAAAGRNGGAASATAAVEAVPPCASREAEEVIQLLCKEESFLRRQLVRQLLEELRQDFLASPALQRELMGLYLVLRAEKRRRELVSFALDQHDLIFAFASREQHLLHVHCCRQLRQASVEYGERQRLILRRLLQEERGIRMGVEAMAYADRAYLHEAERAEAKTWILQEEGRRGIALHEQDAWDALSVAAARALVEITRRAVEAEEEAYWRAEEEEWARMEEEEREGAAGKTSSAAPKTAEIKRCGRLEEGRVKPTMPRGVQETLKTGAVRSAHLHSAAAAPSLHLTDPHVQQCGESMVETEKESEPYPQTGLARAVAQTAAEVSASSLLGALSRWQTALRETVAPAPATRRAELGGKGAEALRATVSWKGTSVAPLPAPQPRVVATVTHTEKTAEFEAKKGSGWGWASESSNEDVVEREPMESDALTKAPTSAASQKATSVVHAKQQTPSSATPPVKLLNSHRILPLHAAPHAPQHGSADTTAGSTQAHPHSSKHPSSMEPASKPRRSRKGFGAARIVEPISSTSAAAALPSRPPAGREQQLPLSPATQQQRGGKQTLCSSMPEDATPNPVRSILSAVEAAATETISTVRQDAHPALSSPALPAVLRSASEEEGARMQLSRNHLAATAGTLVAQDDCRTAAAAGKPKAPRKEAPAQADGWRADSSASANQTATEGVEAPLPAAPSAEPPKDNNKPEEPSAQPMPMEGNPASAAAPVKAAYAEAEAEDDGWGWSDEDDEMQPTTDAQLSVQEVQKAALLTSLRGGASPPHPSVALAILAAASATATAEESNRAPSAAVNEAPLVTERSGPSGWSSHDKDSVGSSTAPVQSTASVVLPPSLSGGIKEFTDLQLQQLYLRELEIREKMLNFL</sequence>
<feature type="compositionally biased region" description="Polar residues" evidence="1">
    <location>
        <begin position="2586"/>
        <end position="2598"/>
    </location>
</feature>
<accession>A0A0N1HUI6</accession>
<feature type="region of interest" description="Disordered" evidence="1">
    <location>
        <begin position="1931"/>
        <end position="1954"/>
    </location>
</feature>
<feature type="region of interest" description="Disordered" evidence="1">
    <location>
        <begin position="2026"/>
        <end position="2057"/>
    </location>
</feature>
<dbReference type="OrthoDB" id="273871at2759"/>
<feature type="region of interest" description="Disordered" evidence="1">
    <location>
        <begin position="1015"/>
        <end position="1043"/>
    </location>
</feature>
<reference evidence="2 3" key="1">
    <citation type="journal article" date="2015" name="PLoS Pathog.">
        <title>Leptomonas seymouri: Adaptations to the Dixenous Life Cycle Analyzed by Genome Sequencing, Transcriptome Profiling and Co-infection with Leishmania donovani.</title>
        <authorList>
            <person name="Kraeva N."/>
            <person name="Butenko A."/>
            <person name="Hlavacova J."/>
            <person name="Kostygov A."/>
            <person name="Myskova J."/>
            <person name="Grybchuk D."/>
            <person name="Lestinova T."/>
            <person name="Votypka J."/>
            <person name="Volf P."/>
            <person name="Opperdoes F."/>
            <person name="Flegontov P."/>
            <person name="Lukes J."/>
            <person name="Yurchenko V."/>
        </authorList>
    </citation>
    <scope>NUCLEOTIDE SEQUENCE [LARGE SCALE GENOMIC DNA]</scope>
    <source>
        <strain evidence="2 3">ATCC 30220</strain>
    </source>
</reference>
<comment type="caution">
    <text evidence="2">The sequence shown here is derived from an EMBL/GenBank/DDBJ whole genome shotgun (WGS) entry which is preliminary data.</text>
</comment>
<feature type="compositionally biased region" description="Low complexity" evidence="1">
    <location>
        <begin position="597"/>
        <end position="616"/>
    </location>
</feature>
<organism evidence="2 3">
    <name type="scientific">Leptomonas seymouri</name>
    <dbReference type="NCBI Taxonomy" id="5684"/>
    <lineage>
        <taxon>Eukaryota</taxon>
        <taxon>Discoba</taxon>
        <taxon>Euglenozoa</taxon>
        <taxon>Kinetoplastea</taxon>
        <taxon>Metakinetoplastina</taxon>
        <taxon>Trypanosomatida</taxon>
        <taxon>Trypanosomatidae</taxon>
        <taxon>Leishmaniinae</taxon>
        <taxon>Leptomonas</taxon>
    </lineage>
</organism>
<feature type="region of interest" description="Disordered" evidence="1">
    <location>
        <begin position="2749"/>
        <end position="2851"/>
    </location>
</feature>
<evidence type="ECO:0000313" key="2">
    <source>
        <dbReference type="EMBL" id="KPI83903.1"/>
    </source>
</evidence>
<feature type="region of interest" description="Disordered" evidence="1">
    <location>
        <begin position="15"/>
        <end position="37"/>
    </location>
</feature>
<feature type="region of interest" description="Disordered" evidence="1">
    <location>
        <begin position="2579"/>
        <end position="2677"/>
    </location>
</feature>
<gene>
    <name evidence="2" type="ORF">ABL78_7052</name>
</gene>
<feature type="region of interest" description="Disordered" evidence="1">
    <location>
        <begin position="597"/>
        <end position="617"/>
    </location>
</feature>
<feature type="compositionally biased region" description="Polar residues" evidence="1">
    <location>
        <begin position="2772"/>
        <end position="2781"/>
    </location>
</feature>
<evidence type="ECO:0000256" key="1">
    <source>
        <dbReference type="SAM" id="MobiDB-lite"/>
    </source>
</evidence>
<dbReference type="OMA" id="WMEWLSE"/>
<feature type="compositionally biased region" description="Low complexity" evidence="1">
    <location>
        <begin position="2818"/>
        <end position="2830"/>
    </location>
</feature>
<name>A0A0N1HUI6_LEPSE</name>
<feature type="compositionally biased region" description="Basic and acidic residues" evidence="1">
    <location>
        <begin position="1931"/>
        <end position="1947"/>
    </location>
</feature>
<feature type="compositionally biased region" description="Polar residues" evidence="1">
    <location>
        <begin position="2650"/>
        <end position="2668"/>
    </location>
</feature>